<evidence type="ECO:0000256" key="1">
    <source>
        <dbReference type="ARBA" id="ARBA00004141"/>
    </source>
</evidence>
<feature type="compositionally biased region" description="Basic residues" evidence="6">
    <location>
        <begin position="284"/>
        <end position="302"/>
    </location>
</feature>
<evidence type="ECO:0000256" key="5">
    <source>
        <dbReference type="ARBA" id="ARBA00038359"/>
    </source>
</evidence>
<evidence type="ECO:0000256" key="6">
    <source>
        <dbReference type="SAM" id="MobiDB-lite"/>
    </source>
</evidence>
<evidence type="ECO:0000313" key="9">
    <source>
        <dbReference type="EMBL" id="SMQ56157.1"/>
    </source>
</evidence>
<dbReference type="PANTHER" id="PTHR33048">
    <property type="entry name" value="PTH11-LIKE INTEGRAL MEMBRANE PROTEIN (AFU_ORTHOLOGUE AFUA_5G11245)"/>
    <property type="match status" value="1"/>
</dbReference>
<gene>
    <name evidence="9" type="ORF">ZT3D7_G11312</name>
</gene>
<proteinExistence type="inferred from homology"/>
<protein>
    <recommendedName>
        <fullName evidence="8">Rhodopsin domain-containing protein</fullName>
    </recommendedName>
</protein>
<feature type="compositionally biased region" description="Basic and acidic residues" evidence="6">
    <location>
        <begin position="344"/>
        <end position="364"/>
    </location>
</feature>
<organism evidence="9 10">
    <name type="scientific">Zymoseptoria tritici (strain ST99CH_3D7)</name>
    <dbReference type="NCBI Taxonomy" id="1276538"/>
    <lineage>
        <taxon>Eukaryota</taxon>
        <taxon>Fungi</taxon>
        <taxon>Dikarya</taxon>
        <taxon>Ascomycota</taxon>
        <taxon>Pezizomycotina</taxon>
        <taxon>Dothideomycetes</taxon>
        <taxon>Dothideomycetidae</taxon>
        <taxon>Mycosphaerellales</taxon>
        <taxon>Mycosphaerellaceae</taxon>
        <taxon>Zymoseptoria</taxon>
    </lineage>
</organism>
<feature type="region of interest" description="Disordered" evidence="6">
    <location>
        <begin position="279"/>
        <end position="366"/>
    </location>
</feature>
<evidence type="ECO:0000256" key="2">
    <source>
        <dbReference type="ARBA" id="ARBA00022692"/>
    </source>
</evidence>
<feature type="transmembrane region" description="Helical" evidence="7">
    <location>
        <begin position="176"/>
        <end position="195"/>
    </location>
</feature>
<keyword evidence="2 7" id="KW-0812">Transmembrane</keyword>
<dbReference type="InterPro" id="IPR052337">
    <property type="entry name" value="SAT4-like"/>
</dbReference>
<feature type="transmembrane region" description="Helical" evidence="7">
    <location>
        <begin position="207"/>
        <end position="226"/>
    </location>
</feature>
<evidence type="ECO:0000313" key="10">
    <source>
        <dbReference type="Proteomes" id="UP000215127"/>
    </source>
</evidence>
<feature type="transmembrane region" description="Helical" evidence="7">
    <location>
        <begin position="123"/>
        <end position="144"/>
    </location>
</feature>
<sequence>MGIVFEDHAPNVAAAIIILSFISCIVFPLRVYTRIKFGSWGFDDWAMTIAVIPYAALSVFCLGGAFLGIGVHKWHLDEAQTETAMMWFFFFEIFFCVAIIPIKLSIAFMLMRIAGPKRIYTTILWVVTVLFVLMNAISFFYIIFRCQPVSWAWDMSTPEGQCLPTKDLADIYYADTAVNIITDWCCALLPIPLLWNLQLNTNAKISVGFLLSLGVLASLSACIRLRYTVNLNNTDDYLFSVGDVVIWGYAENGVGFIVGCIATLRPLFRGLFHLGGSNPASPSHHPHRNTNSHRSQPRRHAKFSPYNDSSLESHGSSSDDHDPYYIGSATREKTKTNVTAVGVGEDHGGDDGGGRKEQGWKERESDEEYILQEVRGRRDCGEEDGGGERRRWEGMGGIQVCRSVVQMRD</sequence>
<dbReference type="GO" id="GO:0016020">
    <property type="term" value="C:membrane"/>
    <property type="evidence" value="ECO:0007669"/>
    <property type="project" value="UniProtKB-SubCell"/>
</dbReference>
<keyword evidence="10" id="KW-1185">Reference proteome</keyword>
<keyword evidence="4 7" id="KW-0472">Membrane</keyword>
<name>A0A1X7SA90_ZYMT9</name>
<evidence type="ECO:0000256" key="3">
    <source>
        <dbReference type="ARBA" id="ARBA00022989"/>
    </source>
</evidence>
<dbReference type="Proteomes" id="UP000215127">
    <property type="component" value="Chromosome 13"/>
</dbReference>
<evidence type="ECO:0000259" key="8">
    <source>
        <dbReference type="Pfam" id="PF20684"/>
    </source>
</evidence>
<dbReference type="PANTHER" id="PTHR33048:SF31">
    <property type="entry name" value="INTEGRAL MEMBRANE PROTEIN"/>
    <property type="match status" value="1"/>
</dbReference>
<dbReference type="Pfam" id="PF20684">
    <property type="entry name" value="Fung_rhodopsin"/>
    <property type="match status" value="1"/>
</dbReference>
<dbReference type="AlphaFoldDB" id="A0A1X7SA90"/>
<evidence type="ECO:0000256" key="4">
    <source>
        <dbReference type="ARBA" id="ARBA00023136"/>
    </source>
</evidence>
<keyword evidence="3 7" id="KW-1133">Transmembrane helix</keyword>
<dbReference type="EMBL" id="LT853704">
    <property type="protein sequence ID" value="SMQ56157.1"/>
    <property type="molecule type" value="Genomic_DNA"/>
</dbReference>
<accession>A0A1X7SA90</accession>
<feature type="domain" description="Rhodopsin" evidence="8">
    <location>
        <begin position="29"/>
        <end position="269"/>
    </location>
</feature>
<evidence type="ECO:0000256" key="7">
    <source>
        <dbReference type="SAM" id="Phobius"/>
    </source>
</evidence>
<reference evidence="9 10" key="1">
    <citation type="submission" date="2016-06" db="EMBL/GenBank/DDBJ databases">
        <authorList>
            <person name="Kjaerup R.B."/>
            <person name="Dalgaard T.S."/>
            <person name="Juul-Madsen H.R."/>
        </authorList>
    </citation>
    <scope>NUCLEOTIDE SEQUENCE [LARGE SCALE GENOMIC DNA]</scope>
</reference>
<feature type="transmembrane region" description="Helical" evidence="7">
    <location>
        <begin position="12"/>
        <end position="33"/>
    </location>
</feature>
<feature type="transmembrane region" description="Helical" evidence="7">
    <location>
        <begin position="45"/>
        <end position="67"/>
    </location>
</feature>
<comment type="subcellular location">
    <subcellularLocation>
        <location evidence="1">Membrane</location>
        <topology evidence="1">Multi-pass membrane protein</topology>
    </subcellularLocation>
</comment>
<feature type="transmembrane region" description="Helical" evidence="7">
    <location>
        <begin position="87"/>
        <end position="111"/>
    </location>
</feature>
<feature type="transmembrane region" description="Helical" evidence="7">
    <location>
        <begin position="246"/>
        <end position="264"/>
    </location>
</feature>
<dbReference type="InterPro" id="IPR049326">
    <property type="entry name" value="Rhodopsin_dom_fungi"/>
</dbReference>
<comment type="similarity">
    <text evidence="5">Belongs to the SAT4 family.</text>
</comment>
<dbReference type="STRING" id="1276538.A0A1X7SA90"/>